<dbReference type="PANTHER" id="PTHR35008:SF8">
    <property type="entry name" value="ALCOHOL DEHYDROGENASE CYTOCHROME C SUBUNIT"/>
    <property type="match status" value="1"/>
</dbReference>
<feature type="domain" description="Cytochrome c" evidence="10">
    <location>
        <begin position="195"/>
        <end position="310"/>
    </location>
</feature>
<dbReference type="RefSeq" id="WP_019923945.1">
    <property type="nucleotide sequence ID" value="NZ_CP140152.1"/>
</dbReference>
<organism evidence="11 12">
    <name type="scientific">Duganella zoogloeoides</name>
    <dbReference type="NCBI Taxonomy" id="75659"/>
    <lineage>
        <taxon>Bacteria</taxon>
        <taxon>Pseudomonadati</taxon>
        <taxon>Pseudomonadota</taxon>
        <taxon>Betaproteobacteria</taxon>
        <taxon>Burkholderiales</taxon>
        <taxon>Oxalobacteraceae</taxon>
        <taxon>Telluria group</taxon>
        <taxon>Duganella</taxon>
    </lineage>
</organism>
<evidence type="ECO:0000256" key="1">
    <source>
        <dbReference type="ARBA" id="ARBA00004236"/>
    </source>
</evidence>
<dbReference type="PROSITE" id="PS51007">
    <property type="entry name" value="CYTC"/>
    <property type="match status" value="3"/>
</dbReference>
<dbReference type="SUPFAM" id="SSF46626">
    <property type="entry name" value="Cytochrome c"/>
    <property type="match status" value="3"/>
</dbReference>
<comment type="subcellular location">
    <subcellularLocation>
        <location evidence="1">Cell membrane</location>
    </subcellularLocation>
</comment>
<keyword evidence="5" id="KW-0732">Signal</keyword>
<dbReference type="Pfam" id="PF00034">
    <property type="entry name" value="Cytochrom_C"/>
    <property type="match status" value="3"/>
</dbReference>
<name>A0ABZ0XX99_9BURK</name>
<keyword evidence="12" id="KW-1185">Reference proteome</keyword>
<evidence type="ECO:0000313" key="11">
    <source>
        <dbReference type="EMBL" id="WQH04379.1"/>
    </source>
</evidence>
<feature type="domain" description="Cytochrome c" evidence="10">
    <location>
        <begin position="48"/>
        <end position="151"/>
    </location>
</feature>
<dbReference type="InterPro" id="IPR036909">
    <property type="entry name" value="Cyt_c-like_dom_sf"/>
</dbReference>
<protein>
    <submittedName>
        <fullName evidence="11">Cytochrome c</fullName>
    </submittedName>
</protein>
<dbReference type="PIRSF" id="PIRSF000018">
    <property type="entry name" value="Mb_ADH_cyt_c"/>
    <property type="match status" value="1"/>
</dbReference>
<dbReference type="GeneID" id="43165529"/>
<keyword evidence="2" id="KW-1003">Cell membrane</keyword>
<keyword evidence="3 9" id="KW-0349">Heme</keyword>
<evidence type="ECO:0000256" key="9">
    <source>
        <dbReference type="PROSITE-ProRule" id="PRU00433"/>
    </source>
</evidence>
<evidence type="ECO:0000256" key="4">
    <source>
        <dbReference type="ARBA" id="ARBA00022723"/>
    </source>
</evidence>
<dbReference type="Gene3D" id="1.10.760.10">
    <property type="entry name" value="Cytochrome c-like domain"/>
    <property type="match status" value="3"/>
</dbReference>
<reference evidence="11 12" key="1">
    <citation type="submission" date="2023-11" db="EMBL/GenBank/DDBJ databases">
        <title>MicrobeMod: A computational toolkit for identifying prokaryotic methylation and restriction-modification with nanopore sequencing.</title>
        <authorList>
            <person name="Crits-Christoph A."/>
            <person name="Kang S.C."/>
            <person name="Lee H."/>
            <person name="Ostrov N."/>
        </authorList>
    </citation>
    <scope>NUCLEOTIDE SEQUENCE [LARGE SCALE GENOMIC DNA]</scope>
    <source>
        <strain evidence="11 12">ATCC 25935</strain>
    </source>
</reference>
<dbReference type="InterPro" id="IPR014353">
    <property type="entry name" value="Membr-bd_ADH_cyt_c"/>
</dbReference>
<accession>A0ABZ0XX99</accession>
<proteinExistence type="predicted"/>
<evidence type="ECO:0000256" key="2">
    <source>
        <dbReference type="ARBA" id="ARBA00022475"/>
    </source>
</evidence>
<sequence length="453" mass="47721">MNTVKKLLLTAVGLGVIGVGGAYLYASQATPTRNIGPGTVNLATPSAQLIEQGKYIATAGDCIACHTAPNGKQFAGGLSMATPIGALYSTNITPDKATGIGNYSLDDFDRAVRHGITPHGTTLYPAMPYPSYAKISDDDLRALYAYFMHGVEPVSNANRSSEISWPLSLNFPLAIWRKMYAPPVEPLVLNKYESAMLARGAYLVQGLGHCGACHTPRASTMQELAQDESSPAYLSGGPVIDGWLAVNLRGNPAGGLGRWTEQDIVDTLSKARNDHSAVVGTPMAEVVSHSTQHMTKEDLTAMAAYLKSLSPGLAEKAAYKESNATALALKSGREDGRGAQLYLDNCAACHRTDAKSNGKVFPALAGNPSVLSDDATSLIKLILEGSKLPSTKAAPSDLGMPGFAWRLSDEETAQLVTFVRQSWGNEASAVSVGDVAKLRKQVKAETGGATAAH</sequence>
<keyword evidence="7 9" id="KW-0408">Iron</keyword>
<gene>
    <name evidence="11" type="ORF">SR858_25630</name>
</gene>
<dbReference type="PANTHER" id="PTHR35008">
    <property type="entry name" value="BLL4482 PROTEIN-RELATED"/>
    <property type="match status" value="1"/>
</dbReference>
<evidence type="ECO:0000256" key="5">
    <source>
        <dbReference type="ARBA" id="ARBA00022729"/>
    </source>
</evidence>
<keyword evidence="4 9" id="KW-0479">Metal-binding</keyword>
<keyword evidence="8" id="KW-0472">Membrane</keyword>
<evidence type="ECO:0000313" key="12">
    <source>
        <dbReference type="Proteomes" id="UP001326110"/>
    </source>
</evidence>
<evidence type="ECO:0000256" key="7">
    <source>
        <dbReference type="ARBA" id="ARBA00023004"/>
    </source>
</evidence>
<feature type="domain" description="Cytochrome c" evidence="10">
    <location>
        <begin position="333"/>
        <end position="423"/>
    </location>
</feature>
<evidence type="ECO:0000259" key="10">
    <source>
        <dbReference type="PROSITE" id="PS51007"/>
    </source>
</evidence>
<keyword evidence="6" id="KW-0677">Repeat</keyword>
<dbReference type="Proteomes" id="UP001326110">
    <property type="component" value="Chromosome"/>
</dbReference>
<dbReference type="EMBL" id="CP140152">
    <property type="protein sequence ID" value="WQH04379.1"/>
    <property type="molecule type" value="Genomic_DNA"/>
</dbReference>
<evidence type="ECO:0000256" key="8">
    <source>
        <dbReference type="ARBA" id="ARBA00023136"/>
    </source>
</evidence>
<dbReference type="InterPro" id="IPR051459">
    <property type="entry name" value="Cytochrome_c-type_DH"/>
</dbReference>
<dbReference type="InterPro" id="IPR009056">
    <property type="entry name" value="Cyt_c-like_dom"/>
</dbReference>
<evidence type="ECO:0000256" key="3">
    <source>
        <dbReference type="ARBA" id="ARBA00022617"/>
    </source>
</evidence>
<evidence type="ECO:0000256" key="6">
    <source>
        <dbReference type="ARBA" id="ARBA00022737"/>
    </source>
</evidence>